<reference evidence="1 2" key="1">
    <citation type="journal article" date="2022" name="Plant J.">
        <title>Chromosome-level genome of Camellia lanceoleosa provides a valuable resource for understanding genome evolution and self-incompatibility.</title>
        <authorList>
            <person name="Gong W."/>
            <person name="Xiao S."/>
            <person name="Wang L."/>
            <person name="Liao Z."/>
            <person name="Chang Y."/>
            <person name="Mo W."/>
            <person name="Hu G."/>
            <person name="Li W."/>
            <person name="Zhao G."/>
            <person name="Zhu H."/>
            <person name="Hu X."/>
            <person name="Ji K."/>
            <person name="Xiang X."/>
            <person name="Song Q."/>
            <person name="Yuan D."/>
            <person name="Jin S."/>
            <person name="Zhang L."/>
        </authorList>
    </citation>
    <scope>NUCLEOTIDE SEQUENCE [LARGE SCALE GENOMIC DNA]</scope>
    <source>
        <strain evidence="1">SQ_2022a</strain>
    </source>
</reference>
<sequence length="238" mass="26432">MGSRQSEALFSFSRLQLRRPPRLRHGVIGNRVQGVVGLVFGNENSASSEDSYVERLLDCISNGVLAEDRRIAIAELQFVVAESRAAQQAFGAMGFPILLSVLKEECDDVEMVHGALETLVSALTPIDQAKALKNEEIQMILVFEGAFKKIFSVIKRKGVRKVVVLFSLNYHVCAWTDIHIALETIDLLIMGGPEIDTGKDVNRLTNKAVLVQKKVFNHFLMLGVESQWAPVPVRCTVR</sequence>
<evidence type="ECO:0000313" key="2">
    <source>
        <dbReference type="Proteomes" id="UP001060215"/>
    </source>
</evidence>
<dbReference type="EMBL" id="CM045769">
    <property type="protein sequence ID" value="KAI7994358.1"/>
    <property type="molecule type" value="Genomic_DNA"/>
</dbReference>
<keyword evidence="2" id="KW-1185">Reference proteome</keyword>
<evidence type="ECO:0000313" key="1">
    <source>
        <dbReference type="EMBL" id="KAI7994358.1"/>
    </source>
</evidence>
<comment type="caution">
    <text evidence="1">The sequence shown here is derived from an EMBL/GenBank/DDBJ whole genome shotgun (WGS) entry which is preliminary data.</text>
</comment>
<name>A0ACC0G1D1_9ERIC</name>
<organism evidence="1 2">
    <name type="scientific">Camellia lanceoleosa</name>
    <dbReference type="NCBI Taxonomy" id="1840588"/>
    <lineage>
        <taxon>Eukaryota</taxon>
        <taxon>Viridiplantae</taxon>
        <taxon>Streptophyta</taxon>
        <taxon>Embryophyta</taxon>
        <taxon>Tracheophyta</taxon>
        <taxon>Spermatophyta</taxon>
        <taxon>Magnoliopsida</taxon>
        <taxon>eudicotyledons</taxon>
        <taxon>Gunneridae</taxon>
        <taxon>Pentapetalae</taxon>
        <taxon>asterids</taxon>
        <taxon>Ericales</taxon>
        <taxon>Theaceae</taxon>
        <taxon>Camellia</taxon>
    </lineage>
</organism>
<gene>
    <name evidence="1" type="ORF">LOK49_LG11G02678</name>
</gene>
<accession>A0ACC0G1D1</accession>
<proteinExistence type="predicted"/>
<protein>
    <submittedName>
        <fullName evidence="1">Golgin candidate 6</fullName>
    </submittedName>
</protein>
<dbReference type="Proteomes" id="UP001060215">
    <property type="component" value="Chromosome 12"/>
</dbReference>